<evidence type="ECO:0000313" key="3">
    <source>
        <dbReference type="Proteomes" id="UP000198741"/>
    </source>
</evidence>
<dbReference type="Proteomes" id="UP000198741">
    <property type="component" value="Chromosome I"/>
</dbReference>
<protein>
    <submittedName>
        <fullName evidence="2">TIGR03085 family protein</fullName>
    </submittedName>
</protein>
<evidence type="ECO:0000313" key="2">
    <source>
        <dbReference type="EMBL" id="SDP41494.1"/>
    </source>
</evidence>
<dbReference type="OrthoDB" id="3268903at2"/>
<feature type="domain" description="Mycothiol-dependent maleylpyruvate isomerase metal-binding" evidence="1">
    <location>
        <begin position="5"/>
        <end position="82"/>
    </location>
</feature>
<proteinExistence type="predicted"/>
<dbReference type="InterPro" id="IPR034660">
    <property type="entry name" value="DinB/YfiT-like"/>
</dbReference>
<organism evidence="2 3">
    <name type="scientific">Nakamurella panacisegetis</name>
    <dbReference type="NCBI Taxonomy" id="1090615"/>
    <lineage>
        <taxon>Bacteria</taxon>
        <taxon>Bacillati</taxon>
        <taxon>Actinomycetota</taxon>
        <taxon>Actinomycetes</taxon>
        <taxon>Nakamurellales</taxon>
        <taxon>Nakamurellaceae</taxon>
        <taxon>Nakamurella</taxon>
    </lineage>
</organism>
<dbReference type="NCBIfam" id="TIGR03085">
    <property type="entry name" value="TIGR03085 family metal-binding protein"/>
    <property type="match status" value="1"/>
</dbReference>
<dbReference type="Pfam" id="PF11716">
    <property type="entry name" value="MDMPI_N"/>
    <property type="match status" value="1"/>
</dbReference>
<dbReference type="EMBL" id="LT629710">
    <property type="protein sequence ID" value="SDP41494.1"/>
    <property type="molecule type" value="Genomic_DNA"/>
</dbReference>
<dbReference type="InterPro" id="IPR017519">
    <property type="entry name" value="CHP03085"/>
</dbReference>
<sequence>MTLARTERSALADLLTAVGPDRPTLCQGWTTADLLAHLLVRERRVGAALGIFVPPLAGWTARVSDEYRRLPWNEQVELLRSGPPAFSPLSWGSWDEKANGLEMFIHHEDVRRGEPGWEPRELGDSDRTELIRALTSSFVLRGLKKKAVPITARLTDEPGSQDRPIVLVPSKDTDVAEAPPGVVVRGGVAEILLWLSGRTQVRLEFEGDPELVAEIKR</sequence>
<dbReference type="STRING" id="1090615.SAMN04515671_4121"/>
<accession>A0A1H0SIB6</accession>
<reference evidence="2 3" key="1">
    <citation type="submission" date="2016-10" db="EMBL/GenBank/DDBJ databases">
        <authorList>
            <person name="de Groot N.N."/>
        </authorList>
    </citation>
    <scope>NUCLEOTIDE SEQUENCE [LARGE SCALE GENOMIC DNA]</scope>
    <source>
        <strain evidence="3">P4-7,KCTC 19426,CECT 7604</strain>
    </source>
</reference>
<keyword evidence="3" id="KW-1185">Reference proteome</keyword>
<dbReference type="InterPro" id="IPR024344">
    <property type="entry name" value="MDMPI_metal-binding"/>
</dbReference>
<dbReference type="AlphaFoldDB" id="A0A1H0SIB6"/>
<gene>
    <name evidence="2" type="ORF">SAMN04515671_4121</name>
</gene>
<dbReference type="Gene3D" id="1.20.120.450">
    <property type="entry name" value="dinb family like domain"/>
    <property type="match status" value="1"/>
</dbReference>
<dbReference type="InterPro" id="IPR017517">
    <property type="entry name" value="Maleyloyr_isom"/>
</dbReference>
<dbReference type="GO" id="GO:0046872">
    <property type="term" value="F:metal ion binding"/>
    <property type="evidence" value="ECO:0007669"/>
    <property type="project" value="InterPro"/>
</dbReference>
<evidence type="ECO:0000259" key="1">
    <source>
        <dbReference type="Pfam" id="PF11716"/>
    </source>
</evidence>
<name>A0A1H0SIB6_9ACTN</name>
<dbReference type="RefSeq" id="WP_090479808.1">
    <property type="nucleotide sequence ID" value="NZ_LT629710.1"/>
</dbReference>
<dbReference type="SUPFAM" id="SSF109854">
    <property type="entry name" value="DinB/YfiT-like putative metalloenzymes"/>
    <property type="match status" value="1"/>
</dbReference>
<dbReference type="NCBIfam" id="TIGR03083">
    <property type="entry name" value="maleylpyruvate isomerase family mycothiol-dependent enzyme"/>
    <property type="match status" value="1"/>
</dbReference>